<accession>G5EE24</accession>
<keyword evidence="1" id="KW-0732">Signal</keyword>
<dbReference type="GeneID" id="191390"/>
<dbReference type="SMR" id="G5EE24"/>
<dbReference type="PROSITE" id="PS50041">
    <property type="entry name" value="C_TYPE_LECTIN_2"/>
    <property type="match status" value="1"/>
</dbReference>
<feature type="signal peptide" evidence="1">
    <location>
        <begin position="1"/>
        <end position="17"/>
    </location>
</feature>
<dbReference type="SUPFAM" id="SSF53300">
    <property type="entry name" value="vWA-like"/>
    <property type="match status" value="1"/>
</dbReference>
<dbReference type="Proteomes" id="UP000001940">
    <property type="component" value="Chromosome II"/>
</dbReference>
<feature type="domain" description="C-type lectin" evidence="2">
    <location>
        <begin position="251"/>
        <end position="356"/>
    </location>
</feature>
<gene>
    <name evidence="4 6" type="primary">clec-143</name>
    <name evidence="4" type="ORF">CELE_ZK673.9</name>
    <name evidence="6" type="ORF">ZK673.9</name>
</gene>
<dbReference type="PROSITE" id="PS50234">
    <property type="entry name" value="VWFA"/>
    <property type="match status" value="1"/>
</dbReference>
<dbReference type="CDD" id="cd00037">
    <property type="entry name" value="CLECT"/>
    <property type="match status" value="1"/>
</dbReference>
<dbReference type="CTD" id="191390"/>
<dbReference type="SMART" id="SM00327">
    <property type="entry name" value="VWA"/>
    <property type="match status" value="1"/>
</dbReference>
<dbReference type="HOGENOM" id="CLU_060615_0_0_1"/>
<dbReference type="EMBL" id="BX284602">
    <property type="protein sequence ID" value="CAA88487.1"/>
    <property type="molecule type" value="Genomic_DNA"/>
</dbReference>
<dbReference type="CDD" id="cd01477">
    <property type="entry name" value="vWA_F09G8-8_type"/>
    <property type="match status" value="1"/>
</dbReference>
<dbReference type="AlphaFoldDB" id="G5EE24"/>
<feature type="chain" id="PRO_5003476068" evidence="1">
    <location>
        <begin position="18"/>
        <end position="400"/>
    </location>
</feature>
<organism evidence="4 5">
    <name type="scientific">Caenorhabditis elegans</name>
    <dbReference type="NCBI Taxonomy" id="6239"/>
    <lineage>
        <taxon>Eukaryota</taxon>
        <taxon>Metazoa</taxon>
        <taxon>Ecdysozoa</taxon>
        <taxon>Nematoda</taxon>
        <taxon>Chromadorea</taxon>
        <taxon>Rhabditida</taxon>
        <taxon>Rhabditina</taxon>
        <taxon>Rhabditomorpha</taxon>
        <taxon>Rhabditoidea</taxon>
        <taxon>Rhabditidae</taxon>
        <taxon>Peloderinae</taxon>
        <taxon>Caenorhabditis</taxon>
    </lineage>
</organism>
<dbReference type="SMART" id="SM00034">
    <property type="entry name" value="CLECT"/>
    <property type="match status" value="1"/>
</dbReference>
<dbReference type="InterPro" id="IPR002035">
    <property type="entry name" value="VWF_A"/>
</dbReference>
<dbReference type="InterPro" id="IPR016187">
    <property type="entry name" value="CTDL_fold"/>
</dbReference>
<keyword evidence="5" id="KW-1185">Reference proteome</keyword>
<evidence type="ECO:0000313" key="5">
    <source>
        <dbReference type="Proteomes" id="UP000001940"/>
    </source>
</evidence>
<dbReference type="InterPro" id="IPR016186">
    <property type="entry name" value="C-type_lectin-like/link_sf"/>
</dbReference>
<dbReference type="FunCoup" id="G5EE24">
    <property type="interactions" value="9"/>
</dbReference>
<dbReference type="InParanoid" id="G5EE24"/>
<reference evidence="4 5" key="1">
    <citation type="journal article" date="1998" name="Science">
        <title>Genome sequence of the nematode C. elegans: a platform for investigating biology.</title>
        <authorList>
            <consortium name="The C. elegans sequencing consortium"/>
            <person name="Sulson J.E."/>
            <person name="Waterston R."/>
        </authorList>
    </citation>
    <scope>NUCLEOTIDE SEQUENCE [LARGE SCALE GENOMIC DNA]</scope>
    <source>
        <strain evidence="4 5">Bristol N2</strain>
    </source>
</reference>
<dbReference type="KEGG" id="cel:CELE_ZK673.9"/>
<sequence>MSTLVIFLTLAVVGTLCSPVLQNSAAVYADRVCQGDIKNLWLDVVVVVDKSQLMTNAQLWQVRNTITQLFGSSRIGPTKYPADPRSTCVGVVTYDSDATTNAQLDGPHSFTDLYNVVQGSLNNVDSTNSSYLSKGLLAAEQALKNGRSRTYRFNFLKVVIVFAADYQGSGTSNDAFPIARRMKYDNTIIITVACTTNQAALDGLAQISSPQFSLVDEMNTSKLVKQLTTALLSINCFCPENWVQFTGNGTQYGVCLRGFTATGGSYGYQHAIDYCASEVKNAHLANEFSQAKHDFMQILMAISFPKYKPLEYYIGLRNLGNQWLWEQPQGQDMIPLNPLIYSKWAPGFPQANSTNQVISTQPLQEGSTDFFWAPPQTNDWLFICQVQASSTEYYTTYLEN</sequence>
<evidence type="ECO:0000259" key="3">
    <source>
        <dbReference type="PROSITE" id="PS50234"/>
    </source>
</evidence>
<evidence type="ECO:0000313" key="6">
    <source>
        <dbReference type="WormBase" id="ZK673.9"/>
    </source>
</evidence>
<dbReference type="AGR" id="WB:WBGene00014063"/>
<dbReference type="Bgee" id="WBGene00014063">
    <property type="expression patterns" value="Expressed in larva and 1 other cell type or tissue"/>
</dbReference>
<dbReference type="Gene3D" id="3.10.100.10">
    <property type="entry name" value="Mannose-Binding Protein A, subunit A"/>
    <property type="match status" value="1"/>
</dbReference>
<dbReference type="InterPro" id="IPR001304">
    <property type="entry name" value="C-type_lectin-like"/>
</dbReference>
<dbReference type="InterPro" id="IPR036465">
    <property type="entry name" value="vWFA_dom_sf"/>
</dbReference>
<evidence type="ECO:0000259" key="2">
    <source>
        <dbReference type="PROSITE" id="PS50041"/>
    </source>
</evidence>
<dbReference type="PhylomeDB" id="G5EE24"/>
<dbReference type="PANTHER" id="PTHR31024:SF5">
    <property type="entry name" value="VWFA DOMAIN-CONTAINING PROTEIN"/>
    <property type="match status" value="1"/>
</dbReference>
<feature type="domain" description="VWFA" evidence="3">
    <location>
        <begin position="43"/>
        <end position="231"/>
    </location>
</feature>
<name>G5EE24_CAEEL</name>
<dbReference type="PaxDb" id="6239-ZK673.9"/>
<proteinExistence type="predicted"/>
<dbReference type="RefSeq" id="NP_496252.1">
    <property type="nucleotide sequence ID" value="NM_063851.3"/>
</dbReference>
<protein>
    <submittedName>
        <fullName evidence="4">VWFA domain-containing protein</fullName>
    </submittedName>
</protein>
<dbReference type="PANTHER" id="PTHR31024">
    <property type="entry name" value="C-TYPE LECTIN"/>
    <property type="match status" value="1"/>
</dbReference>
<dbReference type="SUPFAM" id="SSF56436">
    <property type="entry name" value="C-type lectin-like"/>
    <property type="match status" value="1"/>
</dbReference>
<dbReference type="PIR" id="T27952">
    <property type="entry name" value="T27952"/>
</dbReference>
<dbReference type="Pfam" id="PF00092">
    <property type="entry name" value="VWA"/>
    <property type="match status" value="1"/>
</dbReference>
<evidence type="ECO:0000256" key="1">
    <source>
        <dbReference type="SAM" id="SignalP"/>
    </source>
</evidence>
<dbReference type="Gene3D" id="3.40.50.410">
    <property type="entry name" value="von Willebrand factor, type A domain"/>
    <property type="match status" value="1"/>
</dbReference>
<evidence type="ECO:0000313" key="4">
    <source>
        <dbReference type="EMBL" id="CAA88487.1"/>
    </source>
</evidence>
<dbReference type="OMA" id="DYCASEV"/>
<dbReference type="STRING" id="6239.ZK673.9.1"/>
<dbReference type="OrthoDB" id="5787264at2759"/>
<dbReference type="eggNOG" id="ENOG502RAS1">
    <property type="taxonomic scope" value="Eukaryota"/>
</dbReference>
<dbReference type="WormBase" id="ZK673.9">
    <property type="protein sequence ID" value="CE02395"/>
    <property type="gene ID" value="WBGene00014063"/>
    <property type="gene designation" value="clec-143"/>
</dbReference>